<dbReference type="PANTHER" id="PTHR30012:SF0">
    <property type="entry name" value="TYPE II SECRETION SYSTEM PROTEIN F-RELATED"/>
    <property type="match status" value="1"/>
</dbReference>
<organism evidence="9 10">
    <name type="scientific">Acetobacter musti</name>
    <dbReference type="NCBI Taxonomy" id="864732"/>
    <lineage>
        <taxon>Bacteria</taxon>
        <taxon>Pseudomonadati</taxon>
        <taxon>Pseudomonadota</taxon>
        <taxon>Alphaproteobacteria</taxon>
        <taxon>Acetobacterales</taxon>
        <taxon>Acetobacteraceae</taxon>
        <taxon>Acetobacter</taxon>
    </lineage>
</organism>
<evidence type="ECO:0000256" key="3">
    <source>
        <dbReference type="ARBA" id="ARBA00022475"/>
    </source>
</evidence>
<feature type="transmembrane region" description="Helical" evidence="7">
    <location>
        <begin position="186"/>
        <end position="208"/>
    </location>
</feature>
<dbReference type="InterPro" id="IPR003004">
    <property type="entry name" value="GspF/PilC"/>
</dbReference>
<evidence type="ECO:0000256" key="1">
    <source>
        <dbReference type="ARBA" id="ARBA00004651"/>
    </source>
</evidence>
<dbReference type="Proteomes" id="UP000635278">
    <property type="component" value="Unassembled WGS sequence"/>
</dbReference>
<feature type="transmembrane region" description="Helical" evidence="7">
    <location>
        <begin position="385"/>
        <end position="413"/>
    </location>
</feature>
<comment type="caution">
    <text evidence="9">The sequence shown here is derived from an EMBL/GenBank/DDBJ whole genome shotgun (WGS) entry which is preliminary data.</text>
</comment>
<keyword evidence="6 7" id="KW-0472">Membrane</keyword>
<proteinExistence type="inferred from homology"/>
<keyword evidence="10" id="KW-1185">Reference proteome</keyword>
<evidence type="ECO:0000313" key="10">
    <source>
        <dbReference type="Proteomes" id="UP000635278"/>
    </source>
</evidence>
<dbReference type="EMBL" id="WOTB01000034">
    <property type="protein sequence ID" value="NHN86417.1"/>
    <property type="molecule type" value="Genomic_DNA"/>
</dbReference>
<keyword evidence="4 7" id="KW-0812">Transmembrane</keyword>
<evidence type="ECO:0000256" key="7">
    <source>
        <dbReference type="SAM" id="Phobius"/>
    </source>
</evidence>
<name>A0ABX0JSX4_9PROT</name>
<dbReference type="InterPro" id="IPR042094">
    <property type="entry name" value="T2SS_GspF_sf"/>
</dbReference>
<dbReference type="Gene3D" id="1.20.81.30">
    <property type="entry name" value="Type II secretion system (T2SS), domain F"/>
    <property type="match status" value="2"/>
</dbReference>
<dbReference type="InterPro" id="IPR018076">
    <property type="entry name" value="T2SS_GspF_dom"/>
</dbReference>
<sequence length="420" mass="44948">MNPAQTLPDNEAISWRYRAVTADGVISHGEMTAVSEAQVISRLRRRKLMPVRITPATRGGALGGELLSLLGRGRETRLRGRELTDFTRKLATMLTAGLDLDRALRFLGETAISPRSARVIDTLRDRVRDGEAFASALEASPATFSKLYVGLIKAGEAGGALPDALLRLADLLERERGMKATVQSAMIYPIVLIVASVFSVVLLLTHVLPQFVPLFAENGASLPVATKIVIAAGDFLTAWGVVLLAAAIVAFALVRIALRKPHLRLAFDRALLRIPVVGTLLREIMAAQFNRTLGTLMRNGVPLVGALRITEGVIGNTAGAISISEATRVVREGGSLASSLERSKIFPETMTHFLKVGEETAQLAAISLKAADIHEESSRVTIQRLLAILVPAITIIMGLIVAGIVSALLLAMLSLNDLAQ</sequence>
<feature type="transmembrane region" description="Helical" evidence="7">
    <location>
        <begin position="228"/>
        <end position="254"/>
    </location>
</feature>
<evidence type="ECO:0000256" key="5">
    <source>
        <dbReference type="ARBA" id="ARBA00022989"/>
    </source>
</evidence>
<feature type="domain" description="Type II secretion system protein GspF" evidence="8">
    <location>
        <begin position="291"/>
        <end position="410"/>
    </location>
</feature>
<dbReference type="RefSeq" id="WP_173584765.1">
    <property type="nucleotide sequence ID" value="NZ_WOTB01000034.1"/>
</dbReference>
<protein>
    <submittedName>
        <fullName evidence="9">Type II secretion system F family protein</fullName>
    </submittedName>
</protein>
<keyword evidence="3" id="KW-1003">Cell membrane</keyword>
<comment type="subcellular location">
    <subcellularLocation>
        <location evidence="1">Cell membrane</location>
        <topology evidence="1">Multi-pass membrane protein</topology>
    </subcellularLocation>
</comment>
<reference evidence="9 10" key="1">
    <citation type="journal article" date="2020" name="Int. J. Syst. Evol. Microbiol.">
        <title>Novel acetic acid bacteria from cider fermentations: Acetobacter conturbans sp. nov. and Acetobacter fallax sp. nov.</title>
        <authorList>
            <person name="Sombolestani A.S."/>
            <person name="Cleenwerck I."/>
            <person name="Cnockaert M."/>
            <person name="Borremans W."/>
            <person name="Wieme A.D."/>
            <person name="De Vuyst L."/>
            <person name="Vandamme P."/>
        </authorList>
    </citation>
    <scope>NUCLEOTIDE SEQUENCE [LARGE SCALE GENOMIC DNA]</scope>
    <source>
        <strain evidence="9 10">LMG 30640</strain>
    </source>
</reference>
<keyword evidence="5 7" id="KW-1133">Transmembrane helix</keyword>
<dbReference type="PANTHER" id="PTHR30012">
    <property type="entry name" value="GENERAL SECRETION PATHWAY PROTEIN"/>
    <property type="match status" value="1"/>
</dbReference>
<evidence type="ECO:0000256" key="4">
    <source>
        <dbReference type="ARBA" id="ARBA00022692"/>
    </source>
</evidence>
<evidence type="ECO:0000256" key="6">
    <source>
        <dbReference type="ARBA" id="ARBA00023136"/>
    </source>
</evidence>
<accession>A0ABX0JSX4</accession>
<dbReference type="PRINTS" id="PR00812">
    <property type="entry name" value="BCTERIALGSPF"/>
</dbReference>
<evidence type="ECO:0000259" key="8">
    <source>
        <dbReference type="Pfam" id="PF00482"/>
    </source>
</evidence>
<evidence type="ECO:0000256" key="2">
    <source>
        <dbReference type="ARBA" id="ARBA00005745"/>
    </source>
</evidence>
<feature type="domain" description="Type II secretion system protein GspF" evidence="8">
    <location>
        <begin position="86"/>
        <end position="209"/>
    </location>
</feature>
<comment type="similarity">
    <text evidence="2">Belongs to the GSP F family.</text>
</comment>
<gene>
    <name evidence="9" type="ORF">GOB93_17505</name>
</gene>
<dbReference type="Pfam" id="PF00482">
    <property type="entry name" value="T2SSF"/>
    <property type="match status" value="2"/>
</dbReference>
<evidence type="ECO:0000313" key="9">
    <source>
        <dbReference type="EMBL" id="NHN86417.1"/>
    </source>
</evidence>